<proteinExistence type="predicted"/>
<gene>
    <name evidence="1" type="ORF">CVV68_19905</name>
</gene>
<comment type="caution">
    <text evidence="1">The sequence shown here is derived from an EMBL/GenBank/DDBJ whole genome shotgun (WGS) entry which is preliminary data.</text>
</comment>
<evidence type="ECO:0000313" key="2">
    <source>
        <dbReference type="Proteomes" id="UP000247832"/>
    </source>
</evidence>
<reference evidence="1 2" key="1">
    <citation type="submission" date="2018-05" db="EMBL/GenBank/DDBJ databases">
        <title>Genetic diversity of glacier-inhabiting Cryobacterium bacteria in China and description of Cryobacterium mengkeensis sp. nov. and Arthrobacter glacialis sp. nov.</title>
        <authorList>
            <person name="Liu Q."/>
            <person name="Xin Y.-H."/>
        </authorList>
    </citation>
    <scope>NUCLEOTIDE SEQUENCE [LARGE SCALE GENOMIC DNA]</scope>
    <source>
        <strain evidence="1 2">LI2</strain>
    </source>
</reference>
<sequence length="63" mass="7074">MEVIAATPGQRHELLDDAEAKLRQIAMDHRCGGILVTRHNPIRYSLTLSDTVPFGETWEQTLA</sequence>
<evidence type="ECO:0000313" key="1">
    <source>
        <dbReference type="EMBL" id="PYI65039.1"/>
    </source>
</evidence>
<organism evidence="1 2">
    <name type="scientific">Arthrobacter livingstonensis</name>
    <dbReference type="NCBI Taxonomy" id="670078"/>
    <lineage>
        <taxon>Bacteria</taxon>
        <taxon>Bacillati</taxon>
        <taxon>Actinomycetota</taxon>
        <taxon>Actinomycetes</taxon>
        <taxon>Micrococcales</taxon>
        <taxon>Micrococcaceae</taxon>
        <taxon>Arthrobacter</taxon>
    </lineage>
</organism>
<protein>
    <submittedName>
        <fullName evidence="1">Uncharacterized protein</fullName>
    </submittedName>
</protein>
<keyword evidence="2" id="KW-1185">Reference proteome</keyword>
<dbReference type="OrthoDB" id="5122836at2"/>
<dbReference type="AlphaFoldDB" id="A0A2V5L1H4"/>
<name>A0A2V5L1H4_9MICC</name>
<accession>A0A2V5L1H4</accession>
<dbReference type="Proteomes" id="UP000247832">
    <property type="component" value="Unassembled WGS sequence"/>
</dbReference>
<dbReference type="EMBL" id="QJVD01000032">
    <property type="protein sequence ID" value="PYI65039.1"/>
    <property type="molecule type" value="Genomic_DNA"/>
</dbReference>